<evidence type="ECO:0000313" key="11">
    <source>
        <dbReference type="Proteomes" id="UP000256988"/>
    </source>
</evidence>
<gene>
    <name evidence="10" type="ORF">DFO60_0164</name>
</gene>
<evidence type="ECO:0000256" key="3">
    <source>
        <dbReference type="ARBA" id="ARBA00005349"/>
    </source>
</evidence>
<dbReference type="UniPathway" id="UPA00232"/>
<evidence type="ECO:0000256" key="4">
    <source>
        <dbReference type="ARBA" id="ARBA00022630"/>
    </source>
</evidence>
<comment type="similarity">
    <text evidence="3">Belongs to the UbiH/COQ6 family.</text>
</comment>
<dbReference type="FunFam" id="3.50.50.60:FF:000021">
    <property type="entry name" value="Ubiquinone biosynthesis monooxygenase COQ6"/>
    <property type="match status" value="1"/>
</dbReference>
<dbReference type="GO" id="GO:0019168">
    <property type="term" value="F:2-polyprenylphenol 6-hydroxylase activity"/>
    <property type="evidence" value="ECO:0007669"/>
    <property type="project" value="TreeGrafter"/>
</dbReference>
<evidence type="ECO:0000259" key="9">
    <source>
        <dbReference type="Pfam" id="PF01494"/>
    </source>
</evidence>
<comment type="cofactor">
    <cofactor evidence="1">
        <name>FAD</name>
        <dbReference type="ChEBI" id="CHEBI:57692"/>
    </cofactor>
</comment>
<keyword evidence="7" id="KW-0503">Monooxygenase</keyword>
<comment type="subunit">
    <text evidence="8">Component of the Ubi complex metabolon, which regroups five ubiquinone biosynthesis proteins (UbiE, UbiF, UbiG, UbiH and UbiI) and two accessory factors (UbiK and the lipid-binding protein UbiJ).</text>
</comment>
<dbReference type="GO" id="GO:0110142">
    <property type="term" value="C:ubiquinone biosynthesis complex"/>
    <property type="evidence" value="ECO:0007669"/>
    <property type="project" value="UniProtKB-ARBA"/>
</dbReference>
<dbReference type="InterPro" id="IPR051205">
    <property type="entry name" value="UbiH/COQ6_monooxygenase"/>
</dbReference>
<reference evidence="10 11" key="1">
    <citation type="submission" date="2018-07" db="EMBL/GenBank/DDBJ databases">
        <title>Genome sequencing of rice bacterial endophytes.</title>
        <authorList>
            <person name="Venturi V."/>
        </authorList>
    </citation>
    <scope>NUCLEOTIDE SEQUENCE [LARGE SCALE GENOMIC DNA]</scope>
    <source>
        <strain evidence="10 11">AG1002</strain>
    </source>
</reference>
<dbReference type="SUPFAM" id="SSF51905">
    <property type="entry name" value="FAD/NAD(P)-binding domain"/>
    <property type="match status" value="1"/>
</dbReference>
<dbReference type="RefSeq" id="WP_115945134.1">
    <property type="nucleotide sequence ID" value="NZ_QRDL01000001.1"/>
</dbReference>
<keyword evidence="6" id="KW-0560">Oxidoreductase</keyword>
<dbReference type="InterPro" id="IPR002938">
    <property type="entry name" value="FAD-bd"/>
</dbReference>
<evidence type="ECO:0000256" key="8">
    <source>
        <dbReference type="ARBA" id="ARBA00065734"/>
    </source>
</evidence>
<dbReference type="InterPro" id="IPR010971">
    <property type="entry name" value="UbiH/COQ6"/>
</dbReference>
<name>A0A3D9F250_ECTOL</name>
<comment type="caution">
    <text evidence="10">The sequence shown here is derived from an EMBL/GenBank/DDBJ whole genome shotgun (WGS) entry which is preliminary data.</text>
</comment>
<keyword evidence="5" id="KW-0274">FAD</keyword>
<dbReference type="AlphaFoldDB" id="A0A3D9F250"/>
<dbReference type="GO" id="GO:0006744">
    <property type="term" value="P:ubiquinone biosynthetic process"/>
    <property type="evidence" value="ECO:0007669"/>
    <property type="project" value="UniProtKB-UniPathway"/>
</dbReference>
<dbReference type="PROSITE" id="PS01304">
    <property type="entry name" value="UBIH"/>
    <property type="match status" value="1"/>
</dbReference>
<evidence type="ECO:0000256" key="7">
    <source>
        <dbReference type="ARBA" id="ARBA00023033"/>
    </source>
</evidence>
<evidence type="ECO:0000256" key="6">
    <source>
        <dbReference type="ARBA" id="ARBA00023002"/>
    </source>
</evidence>
<dbReference type="NCBIfam" id="TIGR01988">
    <property type="entry name" value="Ubi-OHases"/>
    <property type="match status" value="1"/>
</dbReference>
<evidence type="ECO:0000256" key="2">
    <source>
        <dbReference type="ARBA" id="ARBA00004749"/>
    </source>
</evidence>
<accession>A0A3D9F250</accession>
<dbReference type="Proteomes" id="UP000256988">
    <property type="component" value="Unassembled WGS sequence"/>
</dbReference>
<dbReference type="PANTHER" id="PTHR43876:SF7">
    <property type="entry name" value="UBIQUINONE BIOSYNTHESIS MONOOXYGENASE COQ6, MITOCHONDRIAL"/>
    <property type="match status" value="1"/>
</dbReference>
<keyword evidence="4" id="KW-0285">Flavoprotein</keyword>
<evidence type="ECO:0000256" key="1">
    <source>
        <dbReference type="ARBA" id="ARBA00001974"/>
    </source>
</evidence>
<dbReference type="Gene3D" id="3.50.50.60">
    <property type="entry name" value="FAD/NAD(P)-binding domain"/>
    <property type="match status" value="2"/>
</dbReference>
<evidence type="ECO:0000313" key="10">
    <source>
        <dbReference type="EMBL" id="RED09518.1"/>
    </source>
</evidence>
<dbReference type="InterPro" id="IPR036188">
    <property type="entry name" value="FAD/NAD-bd_sf"/>
</dbReference>
<dbReference type="PRINTS" id="PR00420">
    <property type="entry name" value="RNGMNOXGNASE"/>
</dbReference>
<dbReference type="NCBIfam" id="NF004318">
    <property type="entry name" value="PRK05714.1"/>
    <property type="match status" value="1"/>
</dbReference>
<dbReference type="EMBL" id="QRDL01000001">
    <property type="protein sequence ID" value="RED09518.1"/>
    <property type="molecule type" value="Genomic_DNA"/>
</dbReference>
<feature type="domain" description="FAD-binding" evidence="9">
    <location>
        <begin position="6"/>
        <end position="352"/>
    </location>
</feature>
<organism evidence="10 11">
    <name type="scientific">Ectopseudomonas oleovorans</name>
    <name type="common">Pseudomonas oleovorans</name>
    <dbReference type="NCBI Taxonomy" id="301"/>
    <lineage>
        <taxon>Bacteria</taxon>
        <taxon>Pseudomonadati</taxon>
        <taxon>Pseudomonadota</taxon>
        <taxon>Gammaproteobacteria</taxon>
        <taxon>Pseudomonadales</taxon>
        <taxon>Pseudomonadaceae</taxon>
        <taxon>Ectopseudomonas</taxon>
    </lineage>
</organism>
<dbReference type="GO" id="GO:0071949">
    <property type="term" value="F:FAD binding"/>
    <property type="evidence" value="ECO:0007669"/>
    <property type="project" value="InterPro"/>
</dbReference>
<sequence length="409" mass="45000">MLTHADLVIVGAGMVGSALALALADSGLSVVLLDRGPLTPGAVESDLPFEPRVSALSLASQRILQRLGAWDGILARRVSPYQAMHVWDGSGTGAVHFDAASVHAEVLGHIVENRVVQDALLERLAEANVLLLPEARLELLRRSSDQWLVQLAGDRQIRAPLVVAADGATSAVRRLAGLETREWDYLHHAIVTSVRCAESHQRTAWQRFTDDGPLAFLPLDRGGDTRWCSIVWSCTPKQGERLMALDDAAFCQALGEAFEQRLGKVECSDTRLCIPLRQRHAKRYVEPGLALIGDAAHVIHPLAGQGVNLGFLDAAVLAEELRHAQARGESIAEQRVLERYERRRMPHNLAMMAAMEGFQRLFQDDRLPLRWLRNAALKQVDRHFEAKALFVRRALGLSGDVPELAKVVA</sequence>
<dbReference type="Pfam" id="PF01494">
    <property type="entry name" value="FAD_binding_3"/>
    <property type="match status" value="1"/>
</dbReference>
<dbReference type="PANTHER" id="PTHR43876">
    <property type="entry name" value="UBIQUINONE BIOSYNTHESIS MONOOXYGENASE COQ6, MITOCHONDRIAL"/>
    <property type="match status" value="1"/>
</dbReference>
<proteinExistence type="inferred from homology"/>
<evidence type="ECO:0000256" key="5">
    <source>
        <dbReference type="ARBA" id="ARBA00022827"/>
    </source>
</evidence>
<protein>
    <submittedName>
        <fullName evidence="10">2-octaprenyl-3-methyl-6-methoxy-1,4-benzoquinol hydroxylase</fullName>
    </submittedName>
</protein>
<dbReference type="InterPro" id="IPR018168">
    <property type="entry name" value="Ubi_Hdrlase_CS"/>
</dbReference>
<comment type="pathway">
    <text evidence="2">Cofactor biosynthesis; ubiquinone biosynthesis.</text>
</comment>